<feature type="compositionally biased region" description="Basic and acidic residues" evidence="13">
    <location>
        <begin position="379"/>
        <end position="390"/>
    </location>
</feature>
<dbReference type="Pfam" id="PF00069">
    <property type="entry name" value="Pkinase"/>
    <property type="match status" value="1"/>
</dbReference>
<evidence type="ECO:0000256" key="4">
    <source>
        <dbReference type="ARBA" id="ARBA00022527"/>
    </source>
</evidence>
<feature type="compositionally biased region" description="Basic residues" evidence="13">
    <location>
        <begin position="369"/>
        <end position="378"/>
    </location>
</feature>
<dbReference type="InterPro" id="IPR008271">
    <property type="entry name" value="Ser/Thr_kinase_AS"/>
</dbReference>
<evidence type="ECO:0000256" key="3">
    <source>
        <dbReference type="ARBA" id="ARBA00012513"/>
    </source>
</evidence>
<dbReference type="InterPro" id="IPR011009">
    <property type="entry name" value="Kinase-like_dom_sf"/>
</dbReference>
<feature type="binding site" evidence="12">
    <location>
        <position position="47"/>
    </location>
    <ligand>
        <name>ATP</name>
        <dbReference type="ChEBI" id="CHEBI:30616"/>
    </ligand>
</feature>
<proteinExistence type="inferred from homology"/>
<dbReference type="GO" id="GO:0005935">
    <property type="term" value="C:cellular bud neck"/>
    <property type="evidence" value="ECO:0007669"/>
    <property type="project" value="UniProtKB-SubCell"/>
</dbReference>
<evidence type="ECO:0000256" key="8">
    <source>
        <dbReference type="ARBA" id="ARBA00022777"/>
    </source>
</evidence>
<keyword evidence="8 15" id="KW-0418">Kinase</keyword>
<feature type="domain" description="Protein kinase" evidence="14">
    <location>
        <begin position="18"/>
        <end position="282"/>
    </location>
</feature>
<dbReference type="Gene3D" id="1.10.510.10">
    <property type="entry name" value="Transferase(Phosphotransferase) domain 1"/>
    <property type="match status" value="1"/>
</dbReference>
<feature type="compositionally biased region" description="Basic and acidic residues" evidence="13">
    <location>
        <begin position="547"/>
        <end position="560"/>
    </location>
</feature>
<dbReference type="GO" id="GO:0035556">
    <property type="term" value="P:intracellular signal transduction"/>
    <property type="evidence" value="ECO:0007669"/>
    <property type="project" value="TreeGrafter"/>
</dbReference>
<dbReference type="OMA" id="DFGMAVW"/>
<accession>A0A2H3JPU3</accession>
<comment type="catalytic activity">
    <reaction evidence="10">
        <text>L-threonyl-[protein] + ATP = O-phospho-L-threonyl-[protein] + ADP + H(+)</text>
        <dbReference type="Rhea" id="RHEA:46608"/>
        <dbReference type="Rhea" id="RHEA-COMP:11060"/>
        <dbReference type="Rhea" id="RHEA-COMP:11605"/>
        <dbReference type="ChEBI" id="CHEBI:15378"/>
        <dbReference type="ChEBI" id="CHEBI:30013"/>
        <dbReference type="ChEBI" id="CHEBI:30616"/>
        <dbReference type="ChEBI" id="CHEBI:61977"/>
        <dbReference type="ChEBI" id="CHEBI:456216"/>
        <dbReference type="EC" id="2.7.11.1"/>
    </reaction>
</comment>
<evidence type="ECO:0000256" key="13">
    <source>
        <dbReference type="SAM" id="MobiDB-lite"/>
    </source>
</evidence>
<comment type="subcellular location">
    <subcellularLocation>
        <location evidence="1">Bud neck</location>
    </subcellularLocation>
</comment>
<comment type="similarity">
    <text evidence="2">Belongs to the protein kinase superfamily. CAMK Ser/Thr protein kinase family. NIM1 subfamily.</text>
</comment>
<keyword evidence="5" id="KW-0597">Phosphoprotein</keyword>
<feature type="compositionally biased region" description="Low complexity" evidence="13">
    <location>
        <begin position="657"/>
        <end position="674"/>
    </location>
</feature>
<organism evidence="15 16">
    <name type="scientific">Wolfiporia cocos (strain MD-104)</name>
    <name type="common">Brown rot fungus</name>
    <dbReference type="NCBI Taxonomy" id="742152"/>
    <lineage>
        <taxon>Eukaryota</taxon>
        <taxon>Fungi</taxon>
        <taxon>Dikarya</taxon>
        <taxon>Basidiomycota</taxon>
        <taxon>Agaricomycotina</taxon>
        <taxon>Agaricomycetes</taxon>
        <taxon>Polyporales</taxon>
        <taxon>Phaeolaceae</taxon>
        <taxon>Wolfiporia</taxon>
    </lineage>
</organism>
<dbReference type="GO" id="GO:0005940">
    <property type="term" value="C:septin ring"/>
    <property type="evidence" value="ECO:0007669"/>
    <property type="project" value="UniProtKB-ARBA"/>
</dbReference>
<evidence type="ECO:0000256" key="2">
    <source>
        <dbReference type="ARBA" id="ARBA00010791"/>
    </source>
</evidence>
<dbReference type="STRING" id="742152.A0A2H3JPU3"/>
<protein>
    <recommendedName>
        <fullName evidence="3">non-specific serine/threonine protein kinase</fullName>
        <ecNumber evidence="3">2.7.11.1</ecNumber>
    </recommendedName>
</protein>
<dbReference type="PROSITE" id="PS00107">
    <property type="entry name" value="PROTEIN_KINASE_ATP"/>
    <property type="match status" value="1"/>
</dbReference>
<dbReference type="AlphaFoldDB" id="A0A2H3JPU3"/>
<evidence type="ECO:0000259" key="14">
    <source>
        <dbReference type="PROSITE" id="PS50011"/>
    </source>
</evidence>
<dbReference type="GO" id="GO:0004674">
    <property type="term" value="F:protein serine/threonine kinase activity"/>
    <property type="evidence" value="ECO:0007669"/>
    <property type="project" value="UniProtKB-KW"/>
</dbReference>
<dbReference type="InterPro" id="IPR000719">
    <property type="entry name" value="Prot_kinase_dom"/>
</dbReference>
<keyword evidence="16" id="KW-1185">Reference proteome</keyword>
<name>A0A2H3JPU3_WOLCO</name>
<evidence type="ECO:0000256" key="6">
    <source>
        <dbReference type="ARBA" id="ARBA00022679"/>
    </source>
</evidence>
<dbReference type="PROSITE" id="PS50011">
    <property type="entry name" value="PROTEIN_KINASE_DOM"/>
    <property type="match status" value="1"/>
</dbReference>
<dbReference type="InterPro" id="IPR017441">
    <property type="entry name" value="Protein_kinase_ATP_BS"/>
</dbReference>
<dbReference type="EMBL" id="KB468157">
    <property type="protein sequence ID" value="PCH44190.1"/>
    <property type="molecule type" value="Genomic_DNA"/>
</dbReference>
<keyword evidence="6" id="KW-0808">Transferase</keyword>
<evidence type="ECO:0000256" key="11">
    <source>
        <dbReference type="ARBA" id="ARBA00048679"/>
    </source>
</evidence>
<evidence type="ECO:0000313" key="15">
    <source>
        <dbReference type="EMBL" id="PCH44190.1"/>
    </source>
</evidence>
<evidence type="ECO:0000256" key="10">
    <source>
        <dbReference type="ARBA" id="ARBA00047899"/>
    </source>
</evidence>
<keyword evidence="9 12" id="KW-0067">ATP-binding</keyword>
<comment type="catalytic activity">
    <reaction evidence="11">
        <text>L-seryl-[protein] + ATP = O-phospho-L-seryl-[protein] + ADP + H(+)</text>
        <dbReference type="Rhea" id="RHEA:17989"/>
        <dbReference type="Rhea" id="RHEA-COMP:9863"/>
        <dbReference type="Rhea" id="RHEA-COMP:11604"/>
        <dbReference type="ChEBI" id="CHEBI:15378"/>
        <dbReference type="ChEBI" id="CHEBI:29999"/>
        <dbReference type="ChEBI" id="CHEBI:30616"/>
        <dbReference type="ChEBI" id="CHEBI:83421"/>
        <dbReference type="ChEBI" id="CHEBI:456216"/>
        <dbReference type="EC" id="2.7.11.1"/>
    </reaction>
</comment>
<reference evidence="15 16" key="1">
    <citation type="journal article" date="2012" name="Science">
        <title>The Paleozoic origin of enzymatic lignin decomposition reconstructed from 31 fungal genomes.</title>
        <authorList>
            <person name="Floudas D."/>
            <person name="Binder M."/>
            <person name="Riley R."/>
            <person name="Barry K."/>
            <person name="Blanchette R.A."/>
            <person name="Henrissat B."/>
            <person name="Martinez A.T."/>
            <person name="Otillar R."/>
            <person name="Spatafora J.W."/>
            <person name="Yadav J.S."/>
            <person name="Aerts A."/>
            <person name="Benoit I."/>
            <person name="Boyd A."/>
            <person name="Carlson A."/>
            <person name="Copeland A."/>
            <person name="Coutinho P.M."/>
            <person name="de Vries R.P."/>
            <person name="Ferreira P."/>
            <person name="Findley K."/>
            <person name="Foster B."/>
            <person name="Gaskell J."/>
            <person name="Glotzer D."/>
            <person name="Gorecki P."/>
            <person name="Heitman J."/>
            <person name="Hesse C."/>
            <person name="Hori C."/>
            <person name="Igarashi K."/>
            <person name="Jurgens J.A."/>
            <person name="Kallen N."/>
            <person name="Kersten P."/>
            <person name="Kohler A."/>
            <person name="Kuees U."/>
            <person name="Kumar T.K.A."/>
            <person name="Kuo A."/>
            <person name="LaButti K."/>
            <person name="Larrondo L.F."/>
            <person name="Lindquist E."/>
            <person name="Ling A."/>
            <person name="Lombard V."/>
            <person name="Lucas S."/>
            <person name="Lundell T."/>
            <person name="Martin R."/>
            <person name="McLaughlin D.J."/>
            <person name="Morgenstern I."/>
            <person name="Morin E."/>
            <person name="Murat C."/>
            <person name="Nagy L.G."/>
            <person name="Nolan M."/>
            <person name="Ohm R.A."/>
            <person name="Patyshakuliyeva A."/>
            <person name="Rokas A."/>
            <person name="Ruiz-Duenas F.J."/>
            <person name="Sabat G."/>
            <person name="Salamov A."/>
            <person name="Samejima M."/>
            <person name="Schmutz J."/>
            <person name="Slot J.C."/>
            <person name="St John F."/>
            <person name="Stenlid J."/>
            <person name="Sun H."/>
            <person name="Sun S."/>
            <person name="Syed K."/>
            <person name="Tsang A."/>
            <person name="Wiebenga A."/>
            <person name="Young D."/>
            <person name="Pisabarro A."/>
            <person name="Eastwood D.C."/>
            <person name="Martin F."/>
            <person name="Cullen D."/>
            <person name="Grigoriev I.V."/>
            <person name="Hibbett D.S."/>
        </authorList>
    </citation>
    <scope>NUCLEOTIDE SEQUENCE [LARGE SCALE GENOMIC DNA]</scope>
    <source>
        <strain evidence="15 16">MD-104</strain>
    </source>
</reference>
<evidence type="ECO:0000256" key="5">
    <source>
        <dbReference type="ARBA" id="ARBA00022553"/>
    </source>
</evidence>
<evidence type="ECO:0000256" key="12">
    <source>
        <dbReference type="PROSITE-ProRule" id="PRU10141"/>
    </source>
</evidence>
<dbReference type="PANTHER" id="PTHR24346:SF110">
    <property type="entry name" value="NON-SPECIFIC SERINE_THREONINE PROTEIN KINASE"/>
    <property type="match status" value="1"/>
</dbReference>
<sequence length="836" mass="93208">MSQFRGKKGDDPKMIGLWKVGRTIGKGSSGRVRIARHTKTGQYAAVKIVSKNALLNSRMSIRSFGDEAERILHSIEREIVIMKLIEHPNIMRLYDVWETSSELYLILEYVEGGELFDYLCSKGRLSSTEALGYFQQIITAVHYCHRFNIAHRDLKPENLLMDRDKNIKVADFGMAAWQGKSDLLQTACGSPHYAAPEVIMGCTYNGSYSDIWSCGVILYALLAGRLPFDDEDLPTLLEKVKVGKFSMPSDIDTRAKDLIRRMLEKDVSKRITIPEILKHPFYTSQKLKAMSCDIPNLDDIARPLPDASAIDPDIFANLRTLWHGIPDEEIITSLTNDKHTWEKGVYHLLVRYRAKHLENYDEEEEKLASKRASKRRTKKEPTPEERHDELLASLPSRAGPPTPRRATARDSDSTANISPSPTPGLSQMRQLSMLSSSLSIANQATPSPSPLNVRPHPASLATSPLMMHGSLSPTTPRTPAGPLTLEVPQMQDERIQTFFNQIVEHLNVMQAAGSPHQRHANLDTTQSPGMTAVPPSTPLPITPKTPHTADARGAHVKREGPPQSTDTFGTDMSLQSNNTTRPLTIRPRSPQRAYAKADKENTPRGPRLTVHTDLPREDTGAPFRTSSTRSSTGARRVQIVEPPTAERARLRKKRRGLSPASPASALSEASSFSLPSPPRRRWLGQLFRIRPTAYSLLSVADPQQTIDTCRRALEEMGVSVALAHAPPEESVLAGAYTLSLKCWYDEKWDARGVLASLKSARFRVEVHRPTAIQQTAGYAVLLSMVLEKGSANSLKLVYQHLRRYWSLDMAHAPSPLASRTSTVDDEDRFVEVVYAR</sequence>
<dbReference type="GO" id="GO:0005524">
    <property type="term" value="F:ATP binding"/>
    <property type="evidence" value="ECO:0007669"/>
    <property type="project" value="UniProtKB-UniRule"/>
</dbReference>
<feature type="region of interest" description="Disordered" evidence="13">
    <location>
        <begin position="537"/>
        <end position="675"/>
    </location>
</feature>
<evidence type="ECO:0000256" key="1">
    <source>
        <dbReference type="ARBA" id="ARBA00004266"/>
    </source>
</evidence>
<dbReference type="SMART" id="SM00220">
    <property type="entry name" value="S_TKc"/>
    <property type="match status" value="1"/>
</dbReference>
<dbReference type="PANTHER" id="PTHR24346">
    <property type="entry name" value="MAP/MICROTUBULE AFFINITY-REGULATING KINASE"/>
    <property type="match status" value="1"/>
</dbReference>
<dbReference type="OrthoDB" id="193931at2759"/>
<dbReference type="CDD" id="cd14081">
    <property type="entry name" value="STKc_BRSK1_2"/>
    <property type="match status" value="1"/>
</dbReference>
<dbReference type="Proteomes" id="UP000218811">
    <property type="component" value="Unassembled WGS sequence"/>
</dbReference>
<evidence type="ECO:0000256" key="7">
    <source>
        <dbReference type="ARBA" id="ARBA00022741"/>
    </source>
</evidence>
<keyword evidence="4" id="KW-0723">Serine/threonine-protein kinase</keyword>
<dbReference type="SUPFAM" id="SSF56112">
    <property type="entry name" value="Protein kinase-like (PK-like)"/>
    <property type="match status" value="1"/>
</dbReference>
<dbReference type="FunFam" id="1.10.510.10:FF:000394">
    <property type="entry name" value="Serine/threonine-protein kinase HSL1"/>
    <property type="match status" value="1"/>
</dbReference>
<gene>
    <name evidence="15" type="ORF">WOLCODRAFT_164970</name>
</gene>
<evidence type="ECO:0000256" key="9">
    <source>
        <dbReference type="ARBA" id="ARBA00022840"/>
    </source>
</evidence>
<feature type="compositionally biased region" description="Low complexity" evidence="13">
    <location>
        <begin position="624"/>
        <end position="636"/>
    </location>
</feature>
<feature type="compositionally biased region" description="Polar residues" evidence="13">
    <location>
        <begin position="562"/>
        <end position="582"/>
    </location>
</feature>
<feature type="region of interest" description="Disordered" evidence="13">
    <location>
        <begin position="441"/>
        <end position="464"/>
    </location>
</feature>
<keyword evidence="7 12" id="KW-0547">Nucleotide-binding</keyword>
<evidence type="ECO:0000313" key="16">
    <source>
        <dbReference type="Proteomes" id="UP000218811"/>
    </source>
</evidence>
<dbReference type="PROSITE" id="PS00108">
    <property type="entry name" value="PROTEIN_KINASE_ST"/>
    <property type="match status" value="1"/>
</dbReference>
<feature type="region of interest" description="Disordered" evidence="13">
    <location>
        <begin position="360"/>
        <end position="427"/>
    </location>
</feature>
<dbReference type="EC" id="2.7.11.1" evidence="3"/>